<protein>
    <submittedName>
        <fullName evidence="2">Uncharacterized protein</fullName>
    </submittedName>
</protein>
<gene>
    <name evidence="2" type="ORF">OXD698_LOCUS46776</name>
</gene>
<evidence type="ECO:0000313" key="3">
    <source>
        <dbReference type="Proteomes" id="UP000663844"/>
    </source>
</evidence>
<dbReference type="Proteomes" id="UP000663844">
    <property type="component" value="Unassembled WGS sequence"/>
</dbReference>
<evidence type="ECO:0000313" key="2">
    <source>
        <dbReference type="EMBL" id="CAF4313635.1"/>
    </source>
</evidence>
<reference evidence="2" key="1">
    <citation type="submission" date="2021-02" db="EMBL/GenBank/DDBJ databases">
        <authorList>
            <person name="Nowell W R."/>
        </authorList>
    </citation>
    <scope>NUCLEOTIDE SEQUENCE</scope>
</reference>
<organism evidence="2 3">
    <name type="scientific">Adineta steineri</name>
    <dbReference type="NCBI Taxonomy" id="433720"/>
    <lineage>
        <taxon>Eukaryota</taxon>
        <taxon>Metazoa</taxon>
        <taxon>Spiralia</taxon>
        <taxon>Gnathifera</taxon>
        <taxon>Rotifera</taxon>
        <taxon>Eurotatoria</taxon>
        <taxon>Bdelloidea</taxon>
        <taxon>Adinetida</taxon>
        <taxon>Adinetidae</taxon>
        <taxon>Adineta</taxon>
    </lineage>
</organism>
<accession>A0A820IV72</accession>
<feature type="non-terminal residue" evidence="2">
    <location>
        <position position="1"/>
    </location>
</feature>
<comment type="caution">
    <text evidence="2">The sequence shown here is derived from an EMBL/GenBank/DDBJ whole genome shotgun (WGS) entry which is preliminary data.</text>
</comment>
<proteinExistence type="predicted"/>
<sequence>SLQRTAQYQNSAGNWNNEQLQAR</sequence>
<dbReference type="EMBL" id="CAJOAZ010017281">
    <property type="protein sequence ID" value="CAF4313635.1"/>
    <property type="molecule type" value="Genomic_DNA"/>
</dbReference>
<evidence type="ECO:0000256" key="1">
    <source>
        <dbReference type="SAM" id="MobiDB-lite"/>
    </source>
</evidence>
<feature type="region of interest" description="Disordered" evidence="1">
    <location>
        <begin position="1"/>
        <end position="23"/>
    </location>
</feature>
<dbReference type="AlphaFoldDB" id="A0A820IV72"/>
<name>A0A820IV72_9BILA</name>